<dbReference type="GO" id="GO:0005509">
    <property type="term" value="F:calcium ion binding"/>
    <property type="evidence" value="ECO:0007669"/>
    <property type="project" value="InterPro"/>
</dbReference>
<dbReference type="Pfam" id="PF19077">
    <property type="entry name" value="Big_13"/>
    <property type="match status" value="2"/>
</dbReference>
<evidence type="ECO:0000313" key="7">
    <source>
        <dbReference type="Proteomes" id="UP000500857"/>
    </source>
</evidence>
<sequence>MGETGSINIEYIFDGGYYQGTVGLFNMAGLSEYEWGSAEFFQEIARRSLSNSDEGYVLISDSTEAAKLDGKLEAYNWNRGIKSGEKTFSLPEGTEFGLILIPDGTLQELFDNPQVTGSKKPFLSLTPSDPERALHQPQLVDVTGDGNLFAWEDLRLPGGDADFNDITFKMSAATGIVTNLDEVIAPDSDWRNSEIGQQIVSYAEQNNQSPIITAKLAEDTGISDSDRKTYNPTITGTLTNPLHIVSFTASFDNSSFINIDSQLLETGDFTLTPSQLATIYGDSLPDGSHTLYLQAIDEWGNITEYQYDFTLDTTAPPLTFDLDPASDTDIPGDAQTAASPVTLTGTTEPNATVTLIETGTTVTADTTGQFSFAGIDLTVGENSFTIQTLDDAGNSTVTSRIITRTEVSNVDDIVLVEGENFSVSHREELTIPQTSSQLVFTLAALNFDRSDSNAINDAFEVALLDAEGNSLVHTIGSGDAFFNLTEGEEPKLAAGVEYNESTGTVTLNLNGVSPGSANLVLRLVNGDRDTTTSVSIRNLNLVGSTQQQPPVSSGEDNHRSQPIELAEFGKLTDITPSNPLEYRSTRFDESSNELYAEVAIRNEGNYSVDGPLLVAVSNISDPTVLLRNPDGFTPEGVPYYNFSELAEDGKLDPTEITELGSLTFFNPNRVQFTYELAVLGQLNADPVIESKPPLEAIGGNSYRYEVIAKDANNDGLSYSLLSAPNGMIIDSETGVITWETTVEEIGTHAVVVEVVDSRGGKDVQSFTLSVTEIPPNRPPIFTSTPVVDAYINQPYRYQISATDPDRDKLTFSVMNAPEGMSFDSETQTLTWQPNTQQLGLQKVTLNAEDGRGGKVTQSFNILIQEKPGNYAPIIISEPSQRVNVGSDYLYSVRALDPENDQLTYSLVNPPDGMTVDPITGEIRWNDLTDDNVGEYEIAVEVQDTQGGIDTQIFQLSVAHQTDLGEIRGIKWLDSNKNSVFDPEESGLAGVEIYLDLNNNGRLDVEEPSTKTSTDNPATPLTDETGSYQFTNLTADTYTIREIVPSSLEQTFPLLSPAIGENLIQNGSFERGPAPKNSWTIVRYNSTTLEGWDVMLRSVDHCGTGLWQASDGDYSIDLDGTPGPGGIKQTINTIPGEDYLVTFDLSAHGFLAAGSERPMTVTAAGQSAEFVGIGSGNKNIAILSHLWQKSIRI</sequence>
<dbReference type="Pfam" id="PF17210">
    <property type="entry name" value="SdrD_B"/>
    <property type="match status" value="1"/>
</dbReference>
<dbReference type="SUPFAM" id="SSF117074">
    <property type="entry name" value="Hypothetical protein PA1324"/>
    <property type="match status" value="1"/>
</dbReference>
<proteinExistence type="predicted"/>
<dbReference type="GO" id="GO:0016020">
    <property type="term" value="C:membrane"/>
    <property type="evidence" value="ECO:0007669"/>
    <property type="project" value="InterPro"/>
</dbReference>
<name>A0A6H1U4E8_9CYAN</name>
<dbReference type="CDD" id="cd11304">
    <property type="entry name" value="Cadherin_repeat"/>
    <property type="match status" value="1"/>
</dbReference>
<dbReference type="Pfam" id="PF13448">
    <property type="entry name" value="DUF4114"/>
    <property type="match status" value="1"/>
</dbReference>
<dbReference type="Proteomes" id="UP000500857">
    <property type="component" value="Chromosome"/>
</dbReference>
<organism evidence="6 7">
    <name type="scientific">Oxynema aestuarii AP17</name>
    <dbReference type="NCBI Taxonomy" id="2064643"/>
    <lineage>
        <taxon>Bacteria</taxon>
        <taxon>Bacillati</taxon>
        <taxon>Cyanobacteriota</taxon>
        <taxon>Cyanophyceae</taxon>
        <taxon>Oscillatoriophycideae</taxon>
        <taxon>Oscillatoriales</taxon>
        <taxon>Oscillatoriaceae</taxon>
        <taxon>Oxynema</taxon>
        <taxon>Oxynema aestuarii</taxon>
    </lineage>
</organism>
<dbReference type="Pfam" id="PF04862">
    <property type="entry name" value="DUF642"/>
    <property type="match status" value="1"/>
</dbReference>
<dbReference type="InterPro" id="IPR002126">
    <property type="entry name" value="Cadherin-like_dom"/>
</dbReference>
<dbReference type="Gene3D" id="2.60.120.260">
    <property type="entry name" value="Galactose-binding domain-like"/>
    <property type="match status" value="1"/>
</dbReference>
<feature type="domain" description="Cadherin" evidence="5">
    <location>
        <begin position="687"/>
        <end position="781"/>
    </location>
</feature>
<dbReference type="InterPro" id="IPR006644">
    <property type="entry name" value="Cadg"/>
</dbReference>
<dbReference type="EMBL" id="CP051167">
    <property type="protein sequence ID" value="QIZ73030.1"/>
    <property type="molecule type" value="Genomic_DNA"/>
</dbReference>
<keyword evidence="3" id="KW-0732">Signal</keyword>
<dbReference type="GO" id="GO:0005576">
    <property type="term" value="C:extracellular region"/>
    <property type="evidence" value="ECO:0007669"/>
    <property type="project" value="UniProtKB-SubCell"/>
</dbReference>
<evidence type="ECO:0000313" key="6">
    <source>
        <dbReference type="EMBL" id="QIZ73030.1"/>
    </source>
</evidence>
<dbReference type="InterPro" id="IPR013783">
    <property type="entry name" value="Ig-like_fold"/>
</dbReference>
<dbReference type="RefSeq" id="WP_168571176.1">
    <property type="nucleotide sequence ID" value="NZ_CP051167.1"/>
</dbReference>
<dbReference type="SUPFAM" id="SSF49313">
    <property type="entry name" value="Cadherin-like"/>
    <property type="match status" value="3"/>
</dbReference>
<comment type="subcellular location">
    <subcellularLocation>
        <location evidence="1">Secreted</location>
    </subcellularLocation>
</comment>
<feature type="region of interest" description="Disordered" evidence="4">
    <location>
        <begin position="1001"/>
        <end position="1023"/>
    </location>
</feature>
<reference evidence="6 7" key="1">
    <citation type="submission" date="2020-04" db="EMBL/GenBank/DDBJ databases">
        <authorList>
            <person name="Basu S."/>
            <person name="Maruthanayagam V."/>
            <person name="Chakraborty S."/>
            <person name="Pramanik A."/>
            <person name="Mukherjee J."/>
            <person name="Brink B."/>
        </authorList>
    </citation>
    <scope>NUCLEOTIDE SEQUENCE [LARGE SCALE GENOMIC DNA]</scope>
    <source>
        <strain evidence="6 7">AP17</strain>
    </source>
</reference>
<evidence type="ECO:0000256" key="1">
    <source>
        <dbReference type="ARBA" id="ARBA00004613"/>
    </source>
</evidence>
<keyword evidence="7" id="KW-1185">Reference proteome</keyword>
<evidence type="ECO:0000256" key="2">
    <source>
        <dbReference type="ARBA" id="ARBA00022525"/>
    </source>
</evidence>
<dbReference type="InterPro" id="IPR033764">
    <property type="entry name" value="Sdr_B"/>
</dbReference>
<dbReference type="SMART" id="SM00736">
    <property type="entry name" value="CADG"/>
    <property type="match status" value="2"/>
</dbReference>
<evidence type="ECO:0000259" key="5">
    <source>
        <dbReference type="PROSITE" id="PS50268"/>
    </source>
</evidence>
<dbReference type="Pfam" id="PF05345">
    <property type="entry name" value="He_PIG"/>
    <property type="match status" value="3"/>
</dbReference>
<evidence type="ECO:0000256" key="4">
    <source>
        <dbReference type="SAM" id="MobiDB-lite"/>
    </source>
</evidence>
<keyword evidence="2" id="KW-0964">Secreted</keyword>
<accession>A0A6H1U4E8</accession>
<dbReference type="GO" id="GO:0007156">
    <property type="term" value="P:homophilic cell adhesion via plasma membrane adhesion molecules"/>
    <property type="evidence" value="ECO:0007669"/>
    <property type="project" value="InterPro"/>
</dbReference>
<dbReference type="KEGG" id="oxy:HCG48_22510"/>
<dbReference type="Gene3D" id="2.60.40.10">
    <property type="entry name" value="Immunoglobulins"/>
    <property type="match status" value="6"/>
</dbReference>
<dbReference type="PROSITE" id="PS50268">
    <property type="entry name" value="CADHERIN_2"/>
    <property type="match status" value="1"/>
</dbReference>
<dbReference type="InterPro" id="IPR025193">
    <property type="entry name" value="DUF4114"/>
</dbReference>
<dbReference type="InterPro" id="IPR015919">
    <property type="entry name" value="Cadherin-like_sf"/>
</dbReference>
<feature type="compositionally biased region" description="Polar residues" evidence="4">
    <location>
        <begin position="1009"/>
        <end position="1023"/>
    </location>
</feature>
<evidence type="ECO:0000256" key="3">
    <source>
        <dbReference type="ARBA" id="ARBA00022729"/>
    </source>
</evidence>
<dbReference type="InterPro" id="IPR044016">
    <property type="entry name" value="Big_13"/>
</dbReference>
<dbReference type="InterPro" id="IPR006946">
    <property type="entry name" value="DGR2-like_dom"/>
</dbReference>
<protein>
    <submittedName>
        <fullName evidence="6">DUF4114 domain-containing protein</fullName>
    </submittedName>
</protein>
<gene>
    <name evidence="6" type="ORF">HCG48_22510</name>
</gene>
<dbReference type="AlphaFoldDB" id="A0A6H1U4E8"/>